<dbReference type="PANTHER" id="PTHR39217">
    <property type="match status" value="1"/>
</dbReference>
<comment type="caution">
    <text evidence="1">The sequence shown here is derived from an EMBL/GenBank/DDBJ whole genome shotgun (WGS) entry which is preliminary data.</text>
</comment>
<dbReference type="InterPro" id="IPR013815">
    <property type="entry name" value="ATP_grasp_subdomain_1"/>
</dbReference>
<name>A0ABW5XFB5_9MICO</name>
<dbReference type="GO" id="GO:0016874">
    <property type="term" value="F:ligase activity"/>
    <property type="evidence" value="ECO:0007669"/>
    <property type="project" value="UniProtKB-KW"/>
</dbReference>
<organism evidence="1 2">
    <name type="scientific">Populibacterium corticicola</name>
    <dbReference type="NCBI Taxonomy" id="1812826"/>
    <lineage>
        <taxon>Bacteria</taxon>
        <taxon>Bacillati</taxon>
        <taxon>Actinomycetota</taxon>
        <taxon>Actinomycetes</taxon>
        <taxon>Micrococcales</taxon>
        <taxon>Jonesiaceae</taxon>
        <taxon>Populibacterium</taxon>
    </lineage>
</organism>
<dbReference type="EMBL" id="JBHUOP010000004">
    <property type="protein sequence ID" value="MFD2841036.1"/>
    <property type="molecule type" value="Genomic_DNA"/>
</dbReference>
<dbReference type="PANTHER" id="PTHR39217:SF1">
    <property type="entry name" value="GLUTATHIONE SYNTHETASE"/>
    <property type="match status" value="1"/>
</dbReference>
<protein>
    <submittedName>
        <fullName evidence="1">RimK family alpha-L-glutamate ligase</fullName>
    </submittedName>
</protein>
<dbReference type="Gene3D" id="3.30.1490.20">
    <property type="entry name" value="ATP-grasp fold, A domain"/>
    <property type="match status" value="1"/>
</dbReference>
<keyword evidence="1" id="KW-0436">Ligase</keyword>
<dbReference type="InterPro" id="IPR053191">
    <property type="entry name" value="DcsG_Biosynth_Enzyme"/>
</dbReference>
<gene>
    <name evidence="1" type="ORF">ACFSYH_10720</name>
</gene>
<dbReference type="Proteomes" id="UP001597391">
    <property type="component" value="Unassembled WGS sequence"/>
</dbReference>
<accession>A0ABW5XFB5</accession>
<dbReference type="RefSeq" id="WP_377466960.1">
    <property type="nucleotide sequence ID" value="NZ_JBHUOP010000004.1"/>
</dbReference>
<keyword evidence="2" id="KW-1185">Reference proteome</keyword>
<evidence type="ECO:0000313" key="2">
    <source>
        <dbReference type="Proteomes" id="UP001597391"/>
    </source>
</evidence>
<dbReference type="SUPFAM" id="SSF56059">
    <property type="entry name" value="Glutathione synthetase ATP-binding domain-like"/>
    <property type="match status" value="1"/>
</dbReference>
<dbReference type="Gene3D" id="3.30.470.20">
    <property type="entry name" value="ATP-grasp fold, B domain"/>
    <property type="match status" value="1"/>
</dbReference>
<reference evidence="2" key="1">
    <citation type="journal article" date="2019" name="Int. J. Syst. Evol. Microbiol.">
        <title>The Global Catalogue of Microorganisms (GCM) 10K type strain sequencing project: providing services to taxonomists for standard genome sequencing and annotation.</title>
        <authorList>
            <consortium name="The Broad Institute Genomics Platform"/>
            <consortium name="The Broad Institute Genome Sequencing Center for Infectious Disease"/>
            <person name="Wu L."/>
            <person name="Ma J."/>
        </authorList>
    </citation>
    <scope>NUCLEOTIDE SEQUENCE [LARGE SCALE GENOMIC DNA]</scope>
    <source>
        <strain evidence="2">KCTC 33576</strain>
    </source>
</reference>
<evidence type="ECO:0000313" key="1">
    <source>
        <dbReference type="EMBL" id="MFD2841036.1"/>
    </source>
</evidence>
<proteinExistence type="predicted"/>
<sequence>MSNPRVALVVSEQHQFLDQNNAVLEEALAQLGVDASTHIWSDKSVDWTQFDLVVLRSTWDYSTRLDEFIAWAKSVPNLHNSAKAIEWNTDKEYLKTMADKGVETIRTVWLDPNRHFSSQAIHTRLPAFGDFVIKSTKSAGSQGVARYQEATAKARTTAINQVRDMLAAGHYVMIQPYLSKVDQEGETSVVFLDGEYSHSFLKGAMLSRGTAPSEIYVEEELKDGVADERFLGLARQALDAAREILGEEGNFLYARVDMLPNEKGEPVLLEVELVEPRLFIRRHPGAVERYARAIAARVK</sequence>